<keyword evidence="7" id="KW-1185">Reference proteome</keyword>
<dbReference type="InterPro" id="IPR050707">
    <property type="entry name" value="HTH_MetabolicPath_Reg"/>
</dbReference>
<comment type="caution">
    <text evidence="6">The sequence shown here is derived from an EMBL/GenBank/DDBJ whole genome shotgun (WGS) entry which is preliminary data.</text>
</comment>
<dbReference type="SMART" id="SM00346">
    <property type="entry name" value="HTH_ICLR"/>
    <property type="match status" value="1"/>
</dbReference>
<dbReference type="InterPro" id="IPR014757">
    <property type="entry name" value="Tscrpt_reg_IclR_C"/>
</dbReference>
<evidence type="ECO:0000259" key="4">
    <source>
        <dbReference type="PROSITE" id="PS51077"/>
    </source>
</evidence>
<gene>
    <name evidence="6" type="ORF">DFJ65_1572</name>
</gene>
<evidence type="ECO:0000313" key="7">
    <source>
        <dbReference type="Proteomes" id="UP000256253"/>
    </source>
</evidence>
<dbReference type="Gene3D" id="3.30.450.40">
    <property type="match status" value="2"/>
</dbReference>
<feature type="domain" description="HTH iclR-type" evidence="4">
    <location>
        <begin position="12"/>
        <end position="75"/>
    </location>
</feature>
<dbReference type="PANTHER" id="PTHR30136:SF24">
    <property type="entry name" value="HTH-TYPE TRANSCRIPTIONAL REPRESSOR ALLR"/>
    <property type="match status" value="1"/>
</dbReference>
<dbReference type="InterPro" id="IPR005471">
    <property type="entry name" value="Tscrpt_reg_IclR_N"/>
</dbReference>
<dbReference type="OrthoDB" id="156285at2"/>
<dbReference type="SUPFAM" id="SSF46785">
    <property type="entry name" value="Winged helix' DNA-binding domain"/>
    <property type="match status" value="1"/>
</dbReference>
<dbReference type="GO" id="GO:0003677">
    <property type="term" value="F:DNA binding"/>
    <property type="evidence" value="ECO:0007669"/>
    <property type="project" value="UniProtKB-KW"/>
</dbReference>
<dbReference type="Pfam" id="PF01614">
    <property type="entry name" value="IclR_C"/>
    <property type="match status" value="1"/>
</dbReference>
<dbReference type="EMBL" id="QTUA01000001">
    <property type="protein sequence ID" value="REF30560.1"/>
    <property type="molecule type" value="Genomic_DNA"/>
</dbReference>
<keyword evidence="2 6" id="KW-0238">DNA-binding</keyword>
<organism evidence="6 7">
    <name type="scientific">Calidifontibacter indicus</name>
    <dbReference type="NCBI Taxonomy" id="419650"/>
    <lineage>
        <taxon>Bacteria</taxon>
        <taxon>Bacillati</taxon>
        <taxon>Actinomycetota</taxon>
        <taxon>Actinomycetes</taxon>
        <taxon>Micrococcales</taxon>
        <taxon>Dermacoccaceae</taxon>
        <taxon>Calidifontibacter</taxon>
    </lineage>
</organism>
<evidence type="ECO:0000256" key="3">
    <source>
        <dbReference type="ARBA" id="ARBA00023163"/>
    </source>
</evidence>
<evidence type="ECO:0000256" key="1">
    <source>
        <dbReference type="ARBA" id="ARBA00023015"/>
    </source>
</evidence>
<dbReference type="PROSITE" id="PS51077">
    <property type="entry name" value="HTH_ICLR"/>
    <property type="match status" value="1"/>
</dbReference>
<name>A0A3D9URE2_9MICO</name>
<dbReference type="PANTHER" id="PTHR30136">
    <property type="entry name" value="HELIX-TURN-HELIX TRANSCRIPTIONAL REGULATOR, ICLR FAMILY"/>
    <property type="match status" value="1"/>
</dbReference>
<dbReference type="RefSeq" id="WP_115924182.1">
    <property type="nucleotide sequence ID" value="NZ_QTUA01000001.1"/>
</dbReference>
<dbReference type="InterPro" id="IPR029016">
    <property type="entry name" value="GAF-like_dom_sf"/>
</dbReference>
<dbReference type="GO" id="GO:0045892">
    <property type="term" value="P:negative regulation of DNA-templated transcription"/>
    <property type="evidence" value="ECO:0007669"/>
    <property type="project" value="TreeGrafter"/>
</dbReference>
<evidence type="ECO:0000313" key="6">
    <source>
        <dbReference type="EMBL" id="REF30560.1"/>
    </source>
</evidence>
<protein>
    <submittedName>
        <fullName evidence="6">DNA-binding IclR family transcriptional regulator</fullName>
    </submittedName>
</protein>
<dbReference type="Gene3D" id="1.10.10.10">
    <property type="entry name" value="Winged helix-like DNA-binding domain superfamily/Winged helix DNA-binding domain"/>
    <property type="match status" value="1"/>
</dbReference>
<dbReference type="Pfam" id="PF09339">
    <property type="entry name" value="HTH_IclR"/>
    <property type="match status" value="1"/>
</dbReference>
<dbReference type="PROSITE" id="PS51078">
    <property type="entry name" value="ICLR_ED"/>
    <property type="match status" value="1"/>
</dbReference>
<feature type="domain" description="IclR-ED" evidence="5">
    <location>
        <begin position="76"/>
        <end position="219"/>
    </location>
</feature>
<reference evidence="6 7" key="1">
    <citation type="submission" date="2018-08" db="EMBL/GenBank/DDBJ databases">
        <title>Sequencing the genomes of 1000 actinobacteria strains.</title>
        <authorList>
            <person name="Klenk H.-P."/>
        </authorList>
    </citation>
    <scope>NUCLEOTIDE SEQUENCE [LARGE SCALE GENOMIC DNA]</scope>
    <source>
        <strain evidence="6 7">DSM 22967</strain>
    </source>
</reference>
<dbReference type="SUPFAM" id="SSF55781">
    <property type="entry name" value="GAF domain-like"/>
    <property type="match status" value="1"/>
</dbReference>
<accession>A0A3D9URE2</accession>
<keyword evidence="3" id="KW-0804">Transcription</keyword>
<proteinExistence type="predicted"/>
<dbReference type="InterPro" id="IPR036388">
    <property type="entry name" value="WH-like_DNA-bd_sf"/>
</dbReference>
<evidence type="ECO:0000259" key="5">
    <source>
        <dbReference type="PROSITE" id="PS51078"/>
    </source>
</evidence>
<dbReference type="GO" id="GO:0003700">
    <property type="term" value="F:DNA-binding transcription factor activity"/>
    <property type="evidence" value="ECO:0007669"/>
    <property type="project" value="TreeGrafter"/>
</dbReference>
<dbReference type="Proteomes" id="UP000256253">
    <property type="component" value="Unassembled WGS sequence"/>
</dbReference>
<evidence type="ECO:0000256" key="2">
    <source>
        <dbReference type="ARBA" id="ARBA00023125"/>
    </source>
</evidence>
<dbReference type="AlphaFoldDB" id="A0A3D9URE2"/>
<sequence length="219" mass="22742">MAKDNDLGGETSQTMDRGLAVIGLLAEPAHATGLTVTEMAQKLGVGRPVIYRLVASLARRDIVIRRIDGRICLGVGLIHLANSVWPGLRDVASPILRELAETSGLTAHLTVADRGEALAIAVVEPRWTGLHVSYREGTRHPLEVGAAGRAILAGRGGDDRWVPSAGELQPGAHGLAAPVMGAAGLEASIGLVAMAAFDEDRIGPQVQAAAKDLAAALDH</sequence>
<keyword evidence="1" id="KW-0805">Transcription regulation</keyword>
<dbReference type="InterPro" id="IPR036390">
    <property type="entry name" value="WH_DNA-bd_sf"/>
</dbReference>